<dbReference type="AlphaFoldDB" id="A0A834F4V1"/>
<organism evidence="2 3">
    <name type="scientific">Oryzias melastigma</name>
    <name type="common">Marine medaka</name>
    <dbReference type="NCBI Taxonomy" id="30732"/>
    <lineage>
        <taxon>Eukaryota</taxon>
        <taxon>Metazoa</taxon>
        <taxon>Chordata</taxon>
        <taxon>Craniata</taxon>
        <taxon>Vertebrata</taxon>
        <taxon>Euteleostomi</taxon>
        <taxon>Actinopterygii</taxon>
        <taxon>Neopterygii</taxon>
        <taxon>Teleostei</taxon>
        <taxon>Neoteleostei</taxon>
        <taxon>Acanthomorphata</taxon>
        <taxon>Ovalentaria</taxon>
        <taxon>Atherinomorphae</taxon>
        <taxon>Beloniformes</taxon>
        <taxon>Adrianichthyidae</taxon>
        <taxon>Oryziinae</taxon>
        <taxon>Oryzias</taxon>
    </lineage>
</organism>
<sequence>MPHHRPHCWRNGEKSTKKAEAKGDQRGRTQKVHEWRVSQVTGLERSAIQTEMNLMGQKMCPRGELGLLPSRPQTSMKYLFSRATWRRQCLERGLKGCCDCGEHINFSNLSSNIKAPRFIFQPRPSTIMVSFQSCVPRAAFKVKRPAKNRSLKHCCKRTFEESEKGISLVHNI</sequence>
<accession>A0A834F4V1</accession>
<gene>
    <name evidence="2" type="ORF">FQA47_009770</name>
</gene>
<proteinExistence type="predicted"/>
<protein>
    <submittedName>
        <fullName evidence="2">Uncharacterized protein</fullName>
    </submittedName>
</protein>
<feature type="compositionally biased region" description="Basic and acidic residues" evidence="1">
    <location>
        <begin position="10"/>
        <end position="30"/>
    </location>
</feature>
<feature type="region of interest" description="Disordered" evidence="1">
    <location>
        <begin position="1"/>
        <end position="30"/>
    </location>
</feature>
<dbReference type="Proteomes" id="UP000646548">
    <property type="component" value="Unassembled WGS sequence"/>
</dbReference>
<comment type="caution">
    <text evidence="2">The sequence shown here is derived from an EMBL/GenBank/DDBJ whole genome shotgun (WGS) entry which is preliminary data.</text>
</comment>
<dbReference type="EMBL" id="WKFB01000384">
    <property type="protein sequence ID" value="KAF6724790.1"/>
    <property type="molecule type" value="Genomic_DNA"/>
</dbReference>
<evidence type="ECO:0000313" key="2">
    <source>
        <dbReference type="EMBL" id="KAF6724790.1"/>
    </source>
</evidence>
<reference evidence="2" key="1">
    <citation type="journal article" name="BMC Genomics">
        <title>Long-read sequencing and de novo genome assembly of marine medaka (Oryzias melastigma).</title>
        <authorList>
            <person name="Liang P."/>
            <person name="Saqib H.S.A."/>
            <person name="Ni X."/>
            <person name="Shen Y."/>
        </authorList>
    </citation>
    <scope>NUCLEOTIDE SEQUENCE</scope>
    <source>
        <strain evidence="2">Bigg-433</strain>
    </source>
</reference>
<name>A0A834F4V1_ORYME</name>
<evidence type="ECO:0000313" key="3">
    <source>
        <dbReference type="Proteomes" id="UP000646548"/>
    </source>
</evidence>
<evidence type="ECO:0000256" key="1">
    <source>
        <dbReference type="SAM" id="MobiDB-lite"/>
    </source>
</evidence>